<protein>
    <recommendedName>
        <fullName evidence="3">Type 1 periplasmic binding fold superfamily protein</fullName>
    </recommendedName>
</protein>
<dbReference type="RefSeq" id="WP_254154169.1">
    <property type="nucleotide sequence ID" value="NZ_JAHESD010000027.1"/>
</dbReference>
<dbReference type="Proteomes" id="UP000772618">
    <property type="component" value="Unassembled WGS sequence"/>
</dbReference>
<reference evidence="1 2" key="1">
    <citation type="submission" date="2021-05" db="EMBL/GenBank/DDBJ databases">
        <title>A Polyphasic approach of four new species of the genus Ohtaekwangia: Ohtaekwangia histidinii sp. nov., Ohtaekwangia cretensis sp. nov., Ohtaekwangia indiensis sp. nov., Ohtaekwangia reichenbachii sp. nov. from diverse environment.</title>
        <authorList>
            <person name="Octaviana S."/>
        </authorList>
    </citation>
    <scope>NUCLEOTIDE SEQUENCE [LARGE SCALE GENOMIC DNA]</scope>
    <source>
        <strain evidence="1 2">PWU20</strain>
    </source>
</reference>
<name>A0ABS5VS84_9BACT</name>
<dbReference type="PROSITE" id="PS51257">
    <property type="entry name" value="PROKAR_LIPOPROTEIN"/>
    <property type="match status" value="1"/>
</dbReference>
<evidence type="ECO:0008006" key="3">
    <source>
        <dbReference type="Google" id="ProtNLM"/>
    </source>
</evidence>
<comment type="caution">
    <text evidence="1">The sequence shown here is derived from an EMBL/GenBank/DDBJ whole genome shotgun (WGS) entry which is preliminary data.</text>
</comment>
<dbReference type="EMBL" id="JAHESD010000027">
    <property type="protein sequence ID" value="MBT1704211.1"/>
    <property type="molecule type" value="Genomic_DNA"/>
</dbReference>
<evidence type="ECO:0000313" key="2">
    <source>
        <dbReference type="Proteomes" id="UP000772618"/>
    </source>
</evidence>
<keyword evidence="2" id="KW-1185">Reference proteome</keyword>
<evidence type="ECO:0000313" key="1">
    <source>
        <dbReference type="EMBL" id="MBT1704211.1"/>
    </source>
</evidence>
<accession>A0ABS5VS84</accession>
<proteinExistence type="predicted"/>
<gene>
    <name evidence="1" type="ORF">KK060_13035</name>
</gene>
<organism evidence="1 2">
    <name type="scientific">Chryseosolibacter indicus</name>
    <dbReference type="NCBI Taxonomy" id="2782351"/>
    <lineage>
        <taxon>Bacteria</taxon>
        <taxon>Pseudomonadati</taxon>
        <taxon>Bacteroidota</taxon>
        <taxon>Cytophagia</taxon>
        <taxon>Cytophagales</taxon>
        <taxon>Chryseotaleaceae</taxon>
        <taxon>Chryseosolibacter</taxon>
    </lineage>
</organism>
<sequence>MNSQKTQLIMPTPKQILAYIFLFATLLLSCSDDDPEPVNEEELITTVVLVFQPLNATGNPEGNASVFSWIDRDEDGPIVPVISDITLSSNTTYKLTVQLLNESVNPAVNISEEVLEEGTEHQFFFGRSNGLNLNVTYADNDKDGLPVGLTNNATTGNASTGEFTVTLRHEPQKNASGVKSGDITNAGGETDVQVSFPVTIN</sequence>